<keyword evidence="1" id="KW-0472">Membrane</keyword>
<dbReference type="GO" id="GO:0005886">
    <property type="term" value="C:plasma membrane"/>
    <property type="evidence" value="ECO:0007669"/>
    <property type="project" value="TreeGrafter"/>
</dbReference>
<evidence type="ECO:0000259" key="2">
    <source>
        <dbReference type="Pfam" id="PF00535"/>
    </source>
</evidence>
<accession>A0A9Q5C3Y8</accession>
<feature type="domain" description="Glycosyltransferase 2-like" evidence="2">
    <location>
        <begin position="5"/>
        <end position="168"/>
    </location>
</feature>
<dbReference type="InterPro" id="IPR001173">
    <property type="entry name" value="Glyco_trans_2-like"/>
</dbReference>
<keyword evidence="1" id="KW-1133">Transmembrane helix</keyword>
<keyword evidence="1" id="KW-0812">Transmembrane</keyword>
<name>A0A9Q5C3Y8_LACHE</name>
<dbReference type="RefSeq" id="WP_173007041.1">
    <property type="nucleotide sequence ID" value="NZ_WCHB01000003.1"/>
</dbReference>
<dbReference type="PANTHER" id="PTHR48090">
    <property type="entry name" value="UNDECAPRENYL-PHOSPHATE 4-DEOXY-4-FORMAMIDO-L-ARABINOSE TRANSFERASE-RELATED"/>
    <property type="match status" value="1"/>
</dbReference>
<evidence type="ECO:0000313" key="3">
    <source>
        <dbReference type="EMBL" id="NRO33965.1"/>
    </source>
</evidence>
<dbReference type="Gene3D" id="3.90.550.10">
    <property type="entry name" value="Spore Coat Polysaccharide Biosynthesis Protein SpsA, Chain A"/>
    <property type="match status" value="1"/>
</dbReference>
<proteinExistence type="predicted"/>
<feature type="transmembrane region" description="Helical" evidence="1">
    <location>
        <begin position="262"/>
        <end position="290"/>
    </location>
</feature>
<feature type="transmembrane region" description="Helical" evidence="1">
    <location>
        <begin position="231"/>
        <end position="256"/>
    </location>
</feature>
<comment type="caution">
    <text evidence="3">The sequence shown here is derived from an EMBL/GenBank/DDBJ whole genome shotgun (WGS) entry which is preliminary data.</text>
</comment>
<dbReference type="AlphaFoldDB" id="A0A9Q5C3Y8"/>
<dbReference type="EMBL" id="WCHB01000003">
    <property type="protein sequence ID" value="NRO33965.1"/>
    <property type="molecule type" value="Genomic_DNA"/>
</dbReference>
<protein>
    <submittedName>
        <fullName evidence="3">Glycosyltransferase CsbB</fullName>
    </submittedName>
</protein>
<dbReference type="Pfam" id="PF00535">
    <property type="entry name" value="Glycos_transf_2"/>
    <property type="match status" value="1"/>
</dbReference>
<evidence type="ECO:0000313" key="4">
    <source>
        <dbReference type="Proteomes" id="UP000651333"/>
    </source>
</evidence>
<sequence length="309" mass="34993">MKKLSLVVPCFNEQESIPLFYPAVQKVLATMPEVKPEYWFVDDGSKDGTLSELKKLHEQDQAVHYISFSRNFGKEAAIYAGLSAATGDYVALMDVDLQDPPDLLPKMYEILQTGEYDAVGCRRVDRKGEGKVKSFLSNQFYKVINRVSKVEIVPGARDYRMMTRQMVNAVLAMKEYSRFSKGIFAWVGFKTKYLEYHNIERVAGKTNWTTLKLFKYAMNGIADFSQAPLNLAVWIGTTSFILSIIGLIFVIIRKLIEPSSSILGWASTISIILLIGGLQLLCIGIIGRYIGKIYLQVKERPLYLVKEKK</sequence>
<organism evidence="3 4">
    <name type="scientific">Lactobacillus helveticus</name>
    <name type="common">Lactobacillus suntoryeus</name>
    <dbReference type="NCBI Taxonomy" id="1587"/>
    <lineage>
        <taxon>Bacteria</taxon>
        <taxon>Bacillati</taxon>
        <taxon>Bacillota</taxon>
        <taxon>Bacilli</taxon>
        <taxon>Lactobacillales</taxon>
        <taxon>Lactobacillaceae</taxon>
        <taxon>Lactobacillus</taxon>
    </lineage>
</organism>
<dbReference type="Proteomes" id="UP000651333">
    <property type="component" value="Unassembled WGS sequence"/>
</dbReference>
<dbReference type="PANTHER" id="PTHR48090:SF8">
    <property type="entry name" value="GLYCOSYLTRANSFERASE CSBB-RELATED"/>
    <property type="match status" value="1"/>
</dbReference>
<dbReference type="CDD" id="cd04187">
    <property type="entry name" value="DPM1_like_bac"/>
    <property type="match status" value="1"/>
</dbReference>
<reference evidence="3" key="1">
    <citation type="submission" date="2019-09" db="EMBL/GenBank/DDBJ databases">
        <title>Comparative genomic analysis of Lactobacillus helveticus.</title>
        <authorList>
            <person name="Zhang H."/>
            <person name="Chen Y."/>
            <person name="Zhong Z."/>
        </authorList>
    </citation>
    <scope>NUCLEOTIDE SEQUENCE</scope>
    <source>
        <strain evidence="3">IMAU30003</strain>
    </source>
</reference>
<dbReference type="SUPFAM" id="SSF53448">
    <property type="entry name" value="Nucleotide-diphospho-sugar transferases"/>
    <property type="match status" value="1"/>
</dbReference>
<gene>
    <name evidence="3" type="ORF">IMAU30003_00194</name>
</gene>
<evidence type="ECO:0000256" key="1">
    <source>
        <dbReference type="SAM" id="Phobius"/>
    </source>
</evidence>
<dbReference type="InterPro" id="IPR050256">
    <property type="entry name" value="Glycosyltransferase_2"/>
</dbReference>
<dbReference type="InterPro" id="IPR029044">
    <property type="entry name" value="Nucleotide-diphossugar_trans"/>
</dbReference>